<name>A0A3E1RCS6_9BURK</name>
<dbReference type="AlphaFoldDB" id="A0A3E1RCS6"/>
<keyword evidence="1" id="KW-0812">Transmembrane</keyword>
<organism evidence="2 3">
    <name type="scientific">Rhodoferax lacus</name>
    <dbReference type="NCBI Taxonomy" id="2184758"/>
    <lineage>
        <taxon>Bacteria</taxon>
        <taxon>Pseudomonadati</taxon>
        <taxon>Pseudomonadota</taxon>
        <taxon>Betaproteobacteria</taxon>
        <taxon>Burkholderiales</taxon>
        <taxon>Comamonadaceae</taxon>
        <taxon>Rhodoferax</taxon>
    </lineage>
</organism>
<reference evidence="2 3" key="1">
    <citation type="submission" date="2018-05" db="EMBL/GenBank/DDBJ databases">
        <title>Rhodoferax soyangensis sp.nov., isolated from an oligotrophic freshwater lake.</title>
        <authorList>
            <person name="Park M."/>
        </authorList>
    </citation>
    <scope>NUCLEOTIDE SEQUENCE [LARGE SCALE GENOMIC DNA]</scope>
    <source>
        <strain evidence="2 3">IMCC26218</strain>
    </source>
</reference>
<comment type="caution">
    <text evidence="2">The sequence shown here is derived from an EMBL/GenBank/DDBJ whole genome shotgun (WGS) entry which is preliminary data.</text>
</comment>
<dbReference type="EMBL" id="QFZK01000008">
    <property type="protein sequence ID" value="RFO96430.1"/>
    <property type="molecule type" value="Genomic_DNA"/>
</dbReference>
<keyword evidence="3" id="KW-1185">Reference proteome</keyword>
<dbReference type="RefSeq" id="WP_117178275.1">
    <property type="nucleotide sequence ID" value="NZ_QFZK01000008.1"/>
</dbReference>
<evidence type="ECO:0000313" key="3">
    <source>
        <dbReference type="Proteomes" id="UP000260665"/>
    </source>
</evidence>
<dbReference type="Pfam" id="PF11346">
    <property type="entry name" value="DUF3149"/>
    <property type="match status" value="1"/>
</dbReference>
<dbReference type="OrthoDB" id="8594755at2"/>
<evidence type="ECO:0000256" key="1">
    <source>
        <dbReference type="SAM" id="Phobius"/>
    </source>
</evidence>
<accession>A0A3E1RCS6</accession>
<dbReference type="Proteomes" id="UP000260665">
    <property type="component" value="Unassembled WGS sequence"/>
</dbReference>
<dbReference type="InterPro" id="IPR021494">
    <property type="entry name" value="DUF3149"/>
</dbReference>
<proteinExistence type="predicted"/>
<protein>
    <submittedName>
        <fullName evidence="2">DUF3149 domain-containing protein</fullName>
    </submittedName>
</protein>
<gene>
    <name evidence="2" type="ORF">DIC66_13945</name>
</gene>
<keyword evidence="1" id="KW-0472">Membrane</keyword>
<evidence type="ECO:0000313" key="2">
    <source>
        <dbReference type="EMBL" id="RFO96430.1"/>
    </source>
</evidence>
<sequence length="65" mass="7468">MKLLTDLFTTDYGIMSISGIAFMLGMAVFFYWYINRKMDEAEALASKKKIVPSQGSKRLPELLMR</sequence>
<feature type="transmembrane region" description="Helical" evidence="1">
    <location>
        <begin position="12"/>
        <end position="34"/>
    </location>
</feature>
<keyword evidence="1" id="KW-1133">Transmembrane helix</keyword>